<evidence type="ECO:0000313" key="10">
    <source>
        <dbReference type="EMBL" id="ABJ84637.1"/>
    </source>
</evidence>
<dbReference type="eggNOG" id="COG0577">
    <property type="taxonomic scope" value="Bacteria"/>
</dbReference>
<dbReference type="InParanoid" id="Q020L6"/>
<feature type="transmembrane region" description="Helical" evidence="7">
    <location>
        <begin position="326"/>
        <end position="351"/>
    </location>
</feature>
<gene>
    <name evidence="10" type="ordered locus">Acid_3665</name>
</gene>
<accession>Q020L6</accession>
<dbReference type="GO" id="GO:0022857">
    <property type="term" value="F:transmembrane transporter activity"/>
    <property type="evidence" value="ECO:0007669"/>
    <property type="project" value="TreeGrafter"/>
</dbReference>
<evidence type="ECO:0000256" key="2">
    <source>
        <dbReference type="ARBA" id="ARBA00022475"/>
    </source>
</evidence>
<keyword evidence="2" id="KW-1003">Cell membrane</keyword>
<comment type="similarity">
    <text evidence="6">Belongs to the ABC-4 integral membrane protein family.</text>
</comment>
<dbReference type="InterPro" id="IPR025857">
    <property type="entry name" value="MacB_PCD"/>
</dbReference>
<feature type="transmembrane region" description="Helical" evidence="7">
    <location>
        <begin position="273"/>
        <end position="294"/>
    </location>
</feature>
<feature type="domain" description="MacB-like periplasmic core" evidence="9">
    <location>
        <begin position="19"/>
        <end position="235"/>
    </location>
</feature>
<dbReference type="PANTHER" id="PTHR30572:SF4">
    <property type="entry name" value="ABC TRANSPORTER PERMEASE YTRF"/>
    <property type="match status" value="1"/>
</dbReference>
<dbReference type="NCBIfam" id="TIGR03434">
    <property type="entry name" value="ADOP"/>
    <property type="match status" value="1"/>
</dbReference>
<dbReference type="InterPro" id="IPR017800">
    <property type="entry name" value="ADOP"/>
</dbReference>
<protein>
    <recommendedName>
        <fullName evidence="11">Permease</fullName>
    </recommendedName>
</protein>
<feature type="transmembrane region" description="Helical" evidence="7">
    <location>
        <begin position="733"/>
        <end position="763"/>
    </location>
</feature>
<evidence type="ECO:0000256" key="3">
    <source>
        <dbReference type="ARBA" id="ARBA00022692"/>
    </source>
</evidence>
<dbReference type="Pfam" id="PF12704">
    <property type="entry name" value="MacB_PCD"/>
    <property type="match status" value="2"/>
</dbReference>
<keyword evidence="3 7" id="KW-0812">Transmembrane</keyword>
<keyword evidence="4 7" id="KW-1133">Transmembrane helix</keyword>
<dbReference type="InterPro" id="IPR050250">
    <property type="entry name" value="Macrolide_Exporter_MacB"/>
</dbReference>
<keyword evidence="5 7" id="KW-0472">Membrane</keyword>
<proteinExistence type="inferred from homology"/>
<evidence type="ECO:0000256" key="6">
    <source>
        <dbReference type="ARBA" id="ARBA00038076"/>
    </source>
</evidence>
<evidence type="ECO:0000259" key="8">
    <source>
        <dbReference type="Pfam" id="PF02687"/>
    </source>
</evidence>
<dbReference type="GO" id="GO:0005886">
    <property type="term" value="C:plasma membrane"/>
    <property type="evidence" value="ECO:0007669"/>
    <property type="project" value="UniProtKB-SubCell"/>
</dbReference>
<dbReference type="STRING" id="234267.Acid_3665"/>
<dbReference type="InterPro" id="IPR003838">
    <property type="entry name" value="ABC3_permease_C"/>
</dbReference>
<dbReference type="HOGENOM" id="CLU_009433_1_0_0"/>
<feature type="transmembrane region" description="Helical" evidence="7">
    <location>
        <begin position="775"/>
        <end position="795"/>
    </location>
</feature>
<dbReference type="KEGG" id="sus:Acid_3665"/>
<evidence type="ECO:0008006" key="11">
    <source>
        <dbReference type="Google" id="ProtNLM"/>
    </source>
</evidence>
<sequence length="812" mass="86169" precursor="true">MGRDLLYSLRVLRRSPRFTATAMLVLALGTGANTAMFCLVNSVLLRPLPYHDPGRIGVLLASSETRAGAFSMPPADFLDFRARNRSFTAMAAAELWSPSLTGDSEPEQLQGLRASASLFDVLGVPAVIGRAFRLEDERAGAAPVVVLGAGVWKRRFGGDRSIVGRAITLNRASYTVIGVLPEGFYFPPFWASDAEIYTPLLWTPAKAQSRDGSTLRCFGRLKPGVTWSMASVEMRGIAGQLAAEFPASNAGKSAVLTPLHDMAVGSVRGSLRILLAAVGCTLLIACANLANLFLARATGRAREMAIRQALGAARATLVRQLLTESLVVSLAGGAVGLAAAWTIVKAFLAALPASGNFRMPRAQEIALDPAAIAFHLAICLAAALLFGLLPALRASRNNLSGAMKSASRAATADRAGLRIRGVLVVSEIALALVLLAGAALLLESFRKLHNLDAGFDPRNLVAVNVAVAGSGHAQPDRRSAFFREAVDRLRSLPGVTSASAVNHVPLAGDTFRLGIAIEGRPAPRPSDDVNAIYRVALPGYFHTMGMRFRRGRDFDARDIEGSPLVAVVNQTMARRYWPGEEAIGKRFRLRQEWISVIGVIADPKQQVWSAPSDSEMYLPYLQDASYLHDPGSFLSMTLVVRTAGGASTVTAAIREQIARIDRNVPVTAILPMEQVISGAVWQARLSAAVFAAFAALALVLATTGIFAVMSYIVTGRTQEIGIRMALGARQGDVLLMVLLQSMKPVAAGIAIGLCGAFALTGLMKTLLYETSPTDPALLAAVSLLLIAVAAVAGLLPARRASRIDPLTALRDS</sequence>
<dbReference type="PANTHER" id="PTHR30572">
    <property type="entry name" value="MEMBRANE COMPONENT OF TRANSPORTER-RELATED"/>
    <property type="match status" value="1"/>
</dbReference>
<evidence type="ECO:0000256" key="1">
    <source>
        <dbReference type="ARBA" id="ARBA00004651"/>
    </source>
</evidence>
<feature type="transmembrane region" description="Helical" evidence="7">
    <location>
        <begin position="422"/>
        <end position="442"/>
    </location>
</feature>
<dbReference type="AlphaFoldDB" id="Q020L6"/>
<evidence type="ECO:0000256" key="7">
    <source>
        <dbReference type="SAM" id="Phobius"/>
    </source>
</evidence>
<evidence type="ECO:0000259" key="9">
    <source>
        <dbReference type="Pfam" id="PF12704"/>
    </source>
</evidence>
<evidence type="ECO:0000256" key="4">
    <source>
        <dbReference type="ARBA" id="ARBA00022989"/>
    </source>
</evidence>
<dbReference type="Pfam" id="PF02687">
    <property type="entry name" value="FtsX"/>
    <property type="match status" value="2"/>
</dbReference>
<feature type="domain" description="ABC3 transporter permease C-terminal" evidence="8">
    <location>
        <begin position="692"/>
        <end position="805"/>
    </location>
</feature>
<dbReference type="OrthoDB" id="127329at2"/>
<feature type="domain" description="ABC3 transporter permease C-terminal" evidence="8">
    <location>
        <begin position="277"/>
        <end position="398"/>
    </location>
</feature>
<comment type="subcellular location">
    <subcellularLocation>
        <location evidence="1">Cell membrane</location>
        <topology evidence="1">Multi-pass membrane protein</topology>
    </subcellularLocation>
</comment>
<organism evidence="10">
    <name type="scientific">Solibacter usitatus (strain Ellin6076)</name>
    <dbReference type="NCBI Taxonomy" id="234267"/>
    <lineage>
        <taxon>Bacteria</taxon>
        <taxon>Pseudomonadati</taxon>
        <taxon>Acidobacteriota</taxon>
        <taxon>Terriglobia</taxon>
        <taxon>Bryobacterales</taxon>
        <taxon>Solibacteraceae</taxon>
        <taxon>Candidatus Solibacter</taxon>
    </lineage>
</organism>
<name>Q020L6_SOLUE</name>
<feature type="transmembrane region" description="Helical" evidence="7">
    <location>
        <begin position="371"/>
        <end position="392"/>
    </location>
</feature>
<feature type="domain" description="MacB-like periplasmic core" evidence="9">
    <location>
        <begin position="429"/>
        <end position="652"/>
    </location>
</feature>
<reference evidence="10" key="1">
    <citation type="submission" date="2006-10" db="EMBL/GenBank/DDBJ databases">
        <title>Complete sequence of Solibacter usitatus Ellin6076.</title>
        <authorList>
            <consortium name="US DOE Joint Genome Institute"/>
            <person name="Copeland A."/>
            <person name="Lucas S."/>
            <person name="Lapidus A."/>
            <person name="Barry K."/>
            <person name="Detter J.C."/>
            <person name="Glavina del Rio T."/>
            <person name="Hammon N."/>
            <person name="Israni S."/>
            <person name="Dalin E."/>
            <person name="Tice H."/>
            <person name="Pitluck S."/>
            <person name="Thompson L.S."/>
            <person name="Brettin T."/>
            <person name="Bruce D."/>
            <person name="Han C."/>
            <person name="Tapia R."/>
            <person name="Gilna P."/>
            <person name="Schmutz J."/>
            <person name="Larimer F."/>
            <person name="Land M."/>
            <person name="Hauser L."/>
            <person name="Kyrpides N."/>
            <person name="Mikhailova N."/>
            <person name="Janssen P.H."/>
            <person name="Kuske C.R."/>
            <person name="Richardson P."/>
        </authorList>
    </citation>
    <scope>NUCLEOTIDE SEQUENCE</scope>
    <source>
        <strain evidence="10">Ellin6076</strain>
    </source>
</reference>
<dbReference type="EMBL" id="CP000473">
    <property type="protein sequence ID" value="ABJ84637.1"/>
    <property type="molecule type" value="Genomic_DNA"/>
</dbReference>
<evidence type="ECO:0000256" key="5">
    <source>
        <dbReference type="ARBA" id="ARBA00023136"/>
    </source>
</evidence>
<feature type="transmembrane region" description="Helical" evidence="7">
    <location>
        <begin position="687"/>
        <end position="713"/>
    </location>
</feature>